<evidence type="ECO:0000256" key="1">
    <source>
        <dbReference type="SAM" id="MobiDB-lite"/>
    </source>
</evidence>
<dbReference type="GeneTree" id="ENSGT00510000048896"/>
<evidence type="ECO:0008006" key="4">
    <source>
        <dbReference type="Google" id="ProtNLM"/>
    </source>
</evidence>
<dbReference type="Ensembl" id="ENSELUT00000062645.2">
    <property type="protein sequence ID" value="ENSELUP00000060908.2"/>
    <property type="gene ID" value="ENSELUG00000028254.2"/>
</dbReference>
<dbReference type="Pfam" id="PF15256">
    <property type="entry name" value="SPATIAL"/>
    <property type="match status" value="1"/>
</dbReference>
<protein>
    <recommendedName>
        <fullName evidence="4">Thymus, brain and testes associated</fullName>
    </recommendedName>
</protein>
<evidence type="ECO:0000313" key="3">
    <source>
        <dbReference type="Proteomes" id="UP000265140"/>
    </source>
</evidence>
<evidence type="ECO:0000313" key="2">
    <source>
        <dbReference type="Ensembl" id="ENSELUP00000060908.2"/>
    </source>
</evidence>
<feature type="compositionally biased region" description="Basic residues" evidence="1">
    <location>
        <begin position="276"/>
        <end position="289"/>
    </location>
</feature>
<reference evidence="2" key="3">
    <citation type="submission" date="2025-08" db="UniProtKB">
        <authorList>
            <consortium name="Ensembl"/>
        </authorList>
    </citation>
    <scope>IDENTIFICATION</scope>
</reference>
<dbReference type="InterPro" id="IPR037394">
    <property type="entry name" value="TBATA-like"/>
</dbReference>
<dbReference type="PANTHER" id="PTHR33772:SF1">
    <property type="entry name" value="PROTEIN TBATA"/>
    <property type="match status" value="1"/>
</dbReference>
<dbReference type="OMA" id="VGDPQSN"/>
<name>A0A6Q2Y5U9_ESOLU</name>
<dbReference type="PANTHER" id="PTHR33772">
    <property type="entry name" value="THYMUS, BRAIN AND TESTES-ASSOCIATED"/>
    <property type="match status" value="1"/>
</dbReference>
<dbReference type="RefSeq" id="XP_028975938.2">
    <property type="nucleotide sequence ID" value="XM_029120105.2"/>
</dbReference>
<dbReference type="RefSeq" id="XP_028975937.2">
    <property type="nucleotide sequence ID" value="XM_029120104.2"/>
</dbReference>
<dbReference type="AlphaFoldDB" id="A0A6Q2Y5U9"/>
<sequence length="334" mass="37496">MSVPNTPGSRLQDTTIPQTADISKMAAKGSARFGALSHHSFFSRHNPHPHRVNHIPGLNGSPVCMVNDDWYMTSLFPHPLTKSQVFRTTTGAPFSMPFGHSLCGGRNSAAYRKVLLSEAWKEELKDLAAKVSISTQARKDKKDDGPGLVRRKTQYSAQTGRVIPPSTTLYQRHQQPQKHRLPIGPVLHDQELMVLELLCQILQTDSLSVVQHWLLLAGQREKDLVMGLIEQAVEDSTFPSLQEKWLDDIGIPRRHSHTSQSVQALGTGSQAEPRQKQRLHTRLSLPRHRVQMEDIPERIGEAEVLEVHSETQKVPDFKPRLPPVDQNDQCKQSG</sequence>
<feature type="compositionally biased region" description="Polar residues" evidence="1">
    <location>
        <begin position="258"/>
        <end position="272"/>
    </location>
</feature>
<dbReference type="GeneID" id="109614589"/>
<dbReference type="Proteomes" id="UP000265140">
    <property type="component" value="Chromosome 5"/>
</dbReference>
<proteinExistence type="predicted"/>
<keyword evidence="3" id="KW-1185">Reference proteome</keyword>
<dbReference type="RefSeq" id="XP_034148326.1">
    <property type="nucleotide sequence ID" value="XM_034292435.1"/>
</dbReference>
<gene>
    <name evidence="2" type="primary">TBATA</name>
</gene>
<feature type="compositionally biased region" description="Basic and acidic residues" evidence="1">
    <location>
        <begin position="290"/>
        <end position="319"/>
    </location>
</feature>
<dbReference type="Bgee" id="ENSELUG00000028254">
    <property type="expression patterns" value="Expressed in brain and 6 other cell types or tissues"/>
</dbReference>
<organism evidence="2 3">
    <name type="scientific">Esox lucius</name>
    <name type="common">Northern pike</name>
    <dbReference type="NCBI Taxonomy" id="8010"/>
    <lineage>
        <taxon>Eukaryota</taxon>
        <taxon>Metazoa</taxon>
        <taxon>Chordata</taxon>
        <taxon>Craniata</taxon>
        <taxon>Vertebrata</taxon>
        <taxon>Euteleostomi</taxon>
        <taxon>Actinopterygii</taxon>
        <taxon>Neopterygii</taxon>
        <taxon>Teleostei</taxon>
        <taxon>Protacanthopterygii</taxon>
        <taxon>Esociformes</taxon>
        <taxon>Esocidae</taxon>
        <taxon>Esox</taxon>
    </lineage>
</organism>
<reference evidence="2" key="2">
    <citation type="submission" date="2020-02" db="EMBL/GenBank/DDBJ databases">
        <title>Esox lucius (northern pike) genome, fEsoLuc1, primary haplotype.</title>
        <authorList>
            <person name="Myers G."/>
            <person name="Karagic N."/>
            <person name="Meyer A."/>
            <person name="Pippel M."/>
            <person name="Reichard M."/>
            <person name="Winkler S."/>
            <person name="Tracey A."/>
            <person name="Sims Y."/>
            <person name="Howe K."/>
            <person name="Rhie A."/>
            <person name="Formenti G."/>
            <person name="Durbin R."/>
            <person name="Fedrigo O."/>
            <person name="Jarvis E.D."/>
        </authorList>
    </citation>
    <scope>NUCLEOTIDE SEQUENCE [LARGE SCALE GENOMIC DNA]</scope>
</reference>
<accession>A0A6Q2Y5U9</accession>
<feature type="region of interest" description="Disordered" evidence="1">
    <location>
        <begin position="256"/>
        <end position="334"/>
    </location>
</feature>
<reference evidence="2" key="4">
    <citation type="submission" date="2025-09" db="UniProtKB">
        <authorList>
            <consortium name="Ensembl"/>
        </authorList>
    </citation>
    <scope>IDENTIFICATION</scope>
</reference>
<reference evidence="3" key="1">
    <citation type="journal article" date="2014" name="PLoS ONE">
        <title>The genome and linkage map of the northern pike (Esox lucius): conserved synteny revealed between the salmonid sister group and the Neoteleostei.</title>
        <authorList>
            <person name="Rondeau E.B."/>
            <person name="Minkley D.R."/>
            <person name="Leong J.S."/>
            <person name="Messmer A.M."/>
            <person name="Jantzen J.R."/>
            <person name="von Schalburg K.R."/>
            <person name="Lemon C."/>
            <person name="Bird N.H."/>
            <person name="Koop B.F."/>
        </authorList>
    </citation>
    <scope>NUCLEOTIDE SEQUENCE</scope>
</reference>